<dbReference type="EMBL" id="JANATA010000432">
    <property type="protein sequence ID" value="MCP3430078.1"/>
    <property type="molecule type" value="Genomic_DNA"/>
</dbReference>
<feature type="transmembrane region" description="Helical" evidence="1">
    <location>
        <begin position="6"/>
        <end position="25"/>
    </location>
</feature>
<keyword evidence="1" id="KW-0472">Membrane</keyword>
<feature type="non-terminal residue" evidence="2">
    <location>
        <position position="1"/>
    </location>
</feature>
<name>A0AA41X5W8_9ALTE</name>
<feature type="non-terminal residue" evidence="2">
    <location>
        <position position="68"/>
    </location>
</feature>
<organism evidence="2 3">
    <name type="scientific">Opacimonas viscosa</name>
    <dbReference type="NCBI Taxonomy" id="2961944"/>
    <lineage>
        <taxon>Bacteria</taxon>
        <taxon>Pseudomonadati</taxon>
        <taxon>Pseudomonadota</taxon>
        <taxon>Gammaproteobacteria</taxon>
        <taxon>Alteromonadales</taxon>
        <taxon>Alteromonadaceae</taxon>
        <taxon>Opacimonas</taxon>
    </lineage>
</organism>
<feature type="transmembrane region" description="Helical" evidence="1">
    <location>
        <begin position="37"/>
        <end position="58"/>
    </location>
</feature>
<dbReference type="Proteomes" id="UP001165413">
    <property type="component" value="Unassembled WGS sequence"/>
</dbReference>
<proteinExistence type="predicted"/>
<gene>
    <name evidence="2" type="ORF">NLF92_14155</name>
</gene>
<evidence type="ECO:0000256" key="1">
    <source>
        <dbReference type="SAM" id="Phobius"/>
    </source>
</evidence>
<comment type="caution">
    <text evidence="2">The sequence shown here is derived from an EMBL/GenBank/DDBJ whole genome shotgun (WGS) entry which is preliminary data.</text>
</comment>
<evidence type="ECO:0000313" key="2">
    <source>
        <dbReference type="EMBL" id="MCP3430078.1"/>
    </source>
</evidence>
<keyword evidence="1" id="KW-1133">Transmembrane helix</keyword>
<sequence>IVATLALGIMIANNLITPLWFTFAYKRQPQHSLQAGQLLSIRRLTVLVVLSVAFWYHVNISQSAPLVK</sequence>
<keyword evidence="3" id="KW-1185">Reference proteome</keyword>
<keyword evidence="1" id="KW-0812">Transmembrane</keyword>
<dbReference type="AlphaFoldDB" id="A0AA41X5W8"/>
<accession>A0AA41X5W8</accession>
<dbReference type="RefSeq" id="WP_254102919.1">
    <property type="nucleotide sequence ID" value="NZ_JANATA010000432.1"/>
</dbReference>
<evidence type="ECO:0000313" key="3">
    <source>
        <dbReference type="Proteomes" id="UP001165413"/>
    </source>
</evidence>
<protein>
    <submittedName>
        <fullName evidence="2">Uncharacterized protein</fullName>
    </submittedName>
</protein>
<reference evidence="2" key="1">
    <citation type="submission" date="2022-07" db="EMBL/GenBank/DDBJ databases">
        <title>Characterization of the Novel Bacterium Alteromonas immobilis LMIT006 and Alteromonas gregis LMIT007.</title>
        <authorList>
            <person name="Lin X."/>
        </authorList>
    </citation>
    <scope>NUCLEOTIDE SEQUENCE</scope>
    <source>
        <strain evidence="2">LMIT007</strain>
    </source>
</reference>